<accession>A0A1F5HE30</accession>
<sequence>MEKKEDVPGVVDVFFQHDGVGKIAQLRNGAIKWFIVVVPDEPRFGIIDVGCDALEFGYPLESTHLCSERDYRQLVREIDEAGDPNIRMTVLWERPSEAANPSQA</sequence>
<comment type="caution">
    <text evidence="1">The sequence shown here is derived from an EMBL/GenBank/DDBJ whole genome shotgun (WGS) entry which is preliminary data.</text>
</comment>
<dbReference type="Proteomes" id="UP000176751">
    <property type="component" value="Unassembled WGS sequence"/>
</dbReference>
<organism evidence="1 2">
    <name type="scientific">Candidatus Curtissbacteria bacterium RIFOXYA1_FULL_41_14</name>
    <dbReference type="NCBI Taxonomy" id="1797737"/>
    <lineage>
        <taxon>Bacteria</taxon>
        <taxon>Candidatus Curtissiibacteriota</taxon>
    </lineage>
</organism>
<dbReference type="EMBL" id="MFCA01000016">
    <property type="protein sequence ID" value="OGE02312.1"/>
    <property type="molecule type" value="Genomic_DNA"/>
</dbReference>
<protein>
    <submittedName>
        <fullName evidence="1">Uncharacterized protein</fullName>
    </submittedName>
</protein>
<proteinExistence type="predicted"/>
<gene>
    <name evidence="1" type="ORF">A2196_04670</name>
</gene>
<dbReference type="STRING" id="1797737.A2196_04670"/>
<dbReference type="AlphaFoldDB" id="A0A1F5HE30"/>
<reference evidence="1 2" key="1">
    <citation type="journal article" date="2016" name="Nat. Commun.">
        <title>Thousands of microbial genomes shed light on interconnected biogeochemical processes in an aquifer system.</title>
        <authorList>
            <person name="Anantharaman K."/>
            <person name="Brown C.T."/>
            <person name="Hug L.A."/>
            <person name="Sharon I."/>
            <person name="Castelle C.J."/>
            <person name="Probst A.J."/>
            <person name="Thomas B.C."/>
            <person name="Singh A."/>
            <person name="Wilkins M.J."/>
            <person name="Karaoz U."/>
            <person name="Brodie E.L."/>
            <person name="Williams K.H."/>
            <person name="Hubbard S.S."/>
            <person name="Banfield J.F."/>
        </authorList>
    </citation>
    <scope>NUCLEOTIDE SEQUENCE [LARGE SCALE GENOMIC DNA]</scope>
</reference>
<evidence type="ECO:0000313" key="1">
    <source>
        <dbReference type="EMBL" id="OGE02312.1"/>
    </source>
</evidence>
<name>A0A1F5HE30_9BACT</name>
<evidence type="ECO:0000313" key="2">
    <source>
        <dbReference type="Proteomes" id="UP000176751"/>
    </source>
</evidence>